<dbReference type="SUPFAM" id="SSF52317">
    <property type="entry name" value="Class I glutamine amidotransferase-like"/>
    <property type="match status" value="1"/>
</dbReference>
<dbReference type="InterPro" id="IPR052158">
    <property type="entry name" value="INH-QAR"/>
</dbReference>
<name>A0ABV6E1H8_9ACTN</name>
<dbReference type="Pfam" id="PF01965">
    <property type="entry name" value="DJ-1_PfpI"/>
    <property type="match status" value="1"/>
</dbReference>
<evidence type="ECO:0000313" key="3">
    <source>
        <dbReference type="Proteomes" id="UP001589698"/>
    </source>
</evidence>
<dbReference type="PANTHER" id="PTHR43130">
    <property type="entry name" value="ARAC-FAMILY TRANSCRIPTIONAL REGULATOR"/>
    <property type="match status" value="1"/>
</dbReference>
<gene>
    <name evidence="2" type="ORF">ACFFJG_10170</name>
</gene>
<sequence length="424" mass="43727">MRVRRIVAATFRTTLFTVLAVLTLGGLGLAGARVTAAQGHLEHTPYDPASAGDADMDLLPTGAGARPARPKTFVVAVILGTSATVATDAMGPYEVFARSPRFSVYTVARDPGPAPTQGAPSIVPDHTFSDVDAHAELAPDVVVVPAVDDPSGIVEQDTRDWVAQQHARGARILSVCAGAMLMAETGLLDGRTATSHWSRLSSLRAAHPETRWVAGQRFVRDGTITTTAGITSGIPGALSVIEDLAGADEAGTVGAQVGYPGWSPDAPTAIPVQSWALADWPFGLNTLLPWGRPTIGIQLQDGDGEIDTAALFEVYANSAAARTVALNDTGVVHTAHGMTLLTLTEPDAPSVDIRLRPGVHGPSGRAGFDGALEYLADVSGATTARSAAKMIDYPVSSLNLGTKATSARTPVLAATAVLLAIGVG</sequence>
<comment type="caution">
    <text evidence="2">The sequence shown here is derived from an EMBL/GenBank/DDBJ whole genome shotgun (WGS) entry which is preliminary data.</text>
</comment>
<reference evidence="2 3" key="1">
    <citation type="submission" date="2024-09" db="EMBL/GenBank/DDBJ databases">
        <authorList>
            <person name="Sun Q."/>
            <person name="Mori K."/>
        </authorList>
    </citation>
    <scope>NUCLEOTIDE SEQUENCE [LARGE SCALE GENOMIC DNA]</scope>
    <source>
        <strain evidence="2 3">CCM 8654</strain>
    </source>
</reference>
<dbReference type="InterPro" id="IPR029062">
    <property type="entry name" value="Class_I_gatase-like"/>
</dbReference>
<evidence type="ECO:0000259" key="1">
    <source>
        <dbReference type="Pfam" id="PF01965"/>
    </source>
</evidence>
<dbReference type="Gene3D" id="3.40.50.880">
    <property type="match status" value="1"/>
</dbReference>
<feature type="domain" description="DJ-1/PfpI" evidence="1">
    <location>
        <begin position="77"/>
        <end position="241"/>
    </location>
</feature>
<dbReference type="EMBL" id="JBHLXH010000001">
    <property type="protein sequence ID" value="MFC0222847.1"/>
    <property type="molecule type" value="Genomic_DNA"/>
</dbReference>
<dbReference type="InterPro" id="IPR002818">
    <property type="entry name" value="DJ-1/PfpI"/>
</dbReference>
<evidence type="ECO:0000313" key="2">
    <source>
        <dbReference type="EMBL" id="MFC0222847.1"/>
    </source>
</evidence>
<dbReference type="PANTHER" id="PTHR43130:SF3">
    <property type="entry name" value="HTH-TYPE TRANSCRIPTIONAL REGULATOR RV1931C"/>
    <property type="match status" value="1"/>
</dbReference>
<proteinExistence type="predicted"/>
<protein>
    <submittedName>
        <fullName evidence="2">DJ-1/PfpI family protein</fullName>
    </submittedName>
</protein>
<accession>A0ABV6E1H8</accession>
<feature type="non-terminal residue" evidence="2">
    <location>
        <position position="424"/>
    </location>
</feature>
<organism evidence="2 3">
    <name type="scientific">Nocardioides zeicaulis</name>
    <dbReference type="NCBI Taxonomy" id="1776857"/>
    <lineage>
        <taxon>Bacteria</taxon>
        <taxon>Bacillati</taxon>
        <taxon>Actinomycetota</taxon>
        <taxon>Actinomycetes</taxon>
        <taxon>Propionibacteriales</taxon>
        <taxon>Nocardioidaceae</taxon>
        <taxon>Nocardioides</taxon>
    </lineage>
</organism>
<dbReference type="RefSeq" id="WP_378518565.1">
    <property type="nucleotide sequence ID" value="NZ_JBHLXH010000001.1"/>
</dbReference>
<keyword evidence="3" id="KW-1185">Reference proteome</keyword>
<dbReference type="Proteomes" id="UP001589698">
    <property type="component" value="Unassembled WGS sequence"/>
</dbReference>